<dbReference type="EMBL" id="LT906465">
    <property type="protein sequence ID" value="SNV42039.1"/>
    <property type="molecule type" value="Genomic_DNA"/>
</dbReference>
<dbReference type="KEGG" id="ctak:4412677_01017"/>
<evidence type="ECO:0000313" key="1">
    <source>
        <dbReference type="EMBL" id="SNV42039.1"/>
    </source>
</evidence>
<keyword evidence="2" id="KW-1185">Reference proteome</keyword>
<evidence type="ECO:0000313" key="2">
    <source>
        <dbReference type="Proteomes" id="UP000215196"/>
    </source>
</evidence>
<dbReference type="PANTHER" id="PTHR35609:SF1">
    <property type="entry name" value="MACRO DOMAIN-CONTAINING PROTEIN"/>
    <property type="match status" value="1"/>
</dbReference>
<proteinExistence type="predicted"/>
<sequence length="332" mass="36843">MWFRQLMGFDEISHENVQKNISVEGAFMTSLVNGKKYRCGFLEVPALKDLRSGINLENYRENIKISETVGDVASLHKDEENNNAVFQAASQFNLLEMVHPGVTPESGVDIYENDRTQGPACAVSCGAGTVFRNYFAQVNGKTGQTAANQIDCLSGIGQFFENEKLNLWKMKNGYAMFSEEGLSYINEKLSGLAKGEWEDLKARLKVGIQWNTEVTTATSGQTVTQVYCSALPVGYHSMVQGRIWENFARLILEASYESTFYAAVKNLQKGGSPRLFLTLVGGGVFGNEVSWILDAIRISVEKFRNVPLDVRIVSYGKSDSNVAGFIQCHNCF</sequence>
<gene>
    <name evidence="1" type="ORF">SAMEA4412677_01017</name>
</gene>
<dbReference type="RefSeq" id="WP_095071029.1">
    <property type="nucleotide sequence ID" value="NZ_LT906465.1"/>
</dbReference>
<dbReference type="PANTHER" id="PTHR35609">
    <property type="entry name" value="MACRO DOMAIN-CONTAINING PROTEIN"/>
    <property type="match status" value="1"/>
</dbReference>
<protein>
    <submittedName>
        <fullName evidence="1">Uncharacterized protein</fullName>
    </submittedName>
</protein>
<name>A0A239X671_9FLAO</name>
<accession>A0A239X671</accession>
<dbReference type="Proteomes" id="UP000215196">
    <property type="component" value="Chromosome 1"/>
</dbReference>
<reference evidence="1 2" key="1">
    <citation type="submission" date="2017-06" db="EMBL/GenBank/DDBJ databases">
        <authorList>
            <consortium name="Pathogen Informatics"/>
        </authorList>
    </citation>
    <scope>NUCLEOTIDE SEQUENCE [LARGE SCALE GENOMIC DNA]</scope>
    <source>
        <strain evidence="1 2">NCTC13490</strain>
    </source>
</reference>
<dbReference type="AlphaFoldDB" id="A0A239X671"/>
<organism evidence="1 2">
    <name type="scientific">Chryseobacterium taklimakanense</name>
    <dbReference type="NCBI Taxonomy" id="536441"/>
    <lineage>
        <taxon>Bacteria</taxon>
        <taxon>Pseudomonadati</taxon>
        <taxon>Bacteroidota</taxon>
        <taxon>Flavobacteriia</taxon>
        <taxon>Flavobacteriales</taxon>
        <taxon>Weeksellaceae</taxon>
        <taxon>Chryseobacterium group</taxon>
        <taxon>Chryseobacterium</taxon>
    </lineage>
</organism>